<organism evidence="2 3">
    <name type="scientific">Tilletia horrida</name>
    <dbReference type="NCBI Taxonomy" id="155126"/>
    <lineage>
        <taxon>Eukaryota</taxon>
        <taxon>Fungi</taxon>
        <taxon>Dikarya</taxon>
        <taxon>Basidiomycota</taxon>
        <taxon>Ustilaginomycotina</taxon>
        <taxon>Exobasidiomycetes</taxon>
        <taxon>Tilletiales</taxon>
        <taxon>Tilletiaceae</taxon>
        <taxon>Tilletia</taxon>
    </lineage>
</organism>
<name>A0AAN6JTN4_9BASI</name>
<dbReference type="EMBL" id="JAPDMZ010000024">
    <property type="protein sequence ID" value="KAK0555703.1"/>
    <property type="molecule type" value="Genomic_DNA"/>
</dbReference>
<accession>A0AAN6JTN4</accession>
<gene>
    <name evidence="2" type="ORF">OC846_001574</name>
</gene>
<evidence type="ECO:0000313" key="2">
    <source>
        <dbReference type="EMBL" id="KAK0555703.1"/>
    </source>
</evidence>
<feature type="compositionally biased region" description="Pro residues" evidence="1">
    <location>
        <begin position="143"/>
        <end position="153"/>
    </location>
</feature>
<dbReference type="AlphaFoldDB" id="A0AAN6JTN4"/>
<feature type="region of interest" description="Disordered" evidence="1">
    <location>
        <begin position="1"/>
        <end position="22"/>
    </location>
</feature>
<evidence type="ECO:0000256" key="1">
    <source>
        <dbReference type="SAM" id="MobiDB-lite"/>
    </source>
</evidence>
<reference evidence="2" key="1">
    <citation type="journal article" date="2023" name="PhytoFront">
        <title>Draft Genome Resources of Seven Strains of Tilletia horrida, Causal Agent of Kernel Smut of Rice.</title>
        <authorList>
            <person name="Khanal S."/>
            <person name="Antony Babu S."/>
            <person name="Zhou X.G."/>
        </authorList>
    </citation>
    <scope>NUCLEOTIDE SEQUENCE</scope>
    <source>
        <strain evidence="2">TX6</strain>
    </source>
</reference>
<protein>
    <submittedName>
        <fullName evidence="2">Uncharacterized protein</fullName>
    </submittedName>
</protein>
<keyword evidence="3" id="KW-1185">Reference proteome</keyword>
<feature type="compositionally biased region" description="Polar residues" evidence="1">
    <location>
        <begin position="7"/>
        <end position="17"/>
    </location>
</feature>
<comment type="caution">
    <text evidence="2">The sequence shown here is derived from an EMBL/GenBank/DDBJ whole genome shotgun (WGS) entry which is preliminary data.</text>
</comment>
<sequence length="153" mass="16966">MEEDHTVSGSTQRSFYTSEAGMGEDEIGLEEKTEYNDALQQECAAYISWHLQDHQHQAFLDSFVNALLQGALQPVRVDHTSSISTSIRRCISAQNDRSIFHAMENMTSGPESVPKNSFLLIRKAMTRATPASSKTLSFMPPQCRYPPGPASLA</sequence>
<feature type="region of interest" description="Disordered" evidence="1">
    <location>
        <begin position="132"/>
        <end position="153"/>
    </location>
</feature>
<proteinExistence type="predicted"/>
<dbReference type="Proteomes" id="UP001176517">
    <property type="component" value="Unassembled WGS sequence"/>
</dbReference>
<evidence type="ECO:0000313" key="3">
    <source>
        <dbReference type="Proteomes" id="UP001176517"/>
    </source>
</evidence>